<dbReference type="Reactome" id="R-CEL-9037629">
    <property type="pathway name" value="Lewis blood group biosynthesis"/>
</dbReference>
<dbReference type="RefSeq" id="NP_499665.2">
    <property type="nucleotide sequence ID" value="NM_067264.5"/>
</dbReference>
<reference evidence="1 2" key="1">
    <citation type="journal article" date="1998" name="Science">
        <title>Genome sequence of the nematode C. elegans: a platform for investigating biology.</title>
        <authorList>
            <consortium name="The C. elegans sequencing consortium"/>
            <person name="Sulson J.E."/>
            <person name="Waterston R."/>
        </authorList>
    </citation>
    <scope>NUCLEOTIDE SEQUENCE [LARGE SCALE GENOMIC DNA]</scope>
    <source>
        <strain evidence="1 2">Bristol N2</strain>
    </source>
</reference>
<dbReference type="Pfam" id="PF06542">
    <property type="entry name" value="PHA-1"/>
    <property type="match status" value="1"/>
</dbReference>
<sequence>MLLNSFVYGYQIPEILMKPTDNVELISKVFENVKILEKILENVSTDAMGKLDLRLVNKNINIALLRRIRQEHRDVLIRGASDCRFDLEQDAKQNCPDCSVFINPQRVTMEKLEDYFRFLKEIAGVKVRRVGVEDVAKICDQREIHDRVINSLIGNDDQLVEEFFGMNDICSGSDECGIIGGRCRKYGPIQENIFDITLKTPHHFEHLEVSDTLLHRIVLSLADSSQSNLAVIDKYINSRISCDSLTLMPSILLGTRKSWIPCQLQVMRQIVELIVVKWNVKNLRIEFGELPELDLSSGDLDLNQKLIGLEFESVANYSLENLDICLEFSELLADEMEQYLKSPEEPSPIDGLISNVQKIFSTKFLTLELPKAYILMTPFNLNKFIGKFMRMIESSPSSPTIRNSKITVKLYPMSSQLISRTAPVFNYRTQNVPEILNSGARLVSGPIDQIQKNSKDYFHLKDIVSIPDDRSIGYRTQVHIWKGRRFCLEHEMANCTIDFEIYFEIEFLEKFFRKRPDVKGAGFLRHFWTPELLVKHF</sequence>
<dbReference type="PaxDb" id="6239-BE10.3"/>
<dbReference type="Bgee" id="WBGene00007211">
    <property type="expression patterns" value="Expressed in embryo and 2 other cell types or tissues"/>
</dbReference>
<dbReference type="Proteomes" id="UP000001940">
    <property type="component" value="Chromosome III"/>
</dbReference>
<dbReference type="CTD" id="182048"/>
<evidence type="ECO:0000313" key="3">
    <source>
        <dbReference type="WormBase" id="BE10.3"/>
    </source>
</evidence>
<dbReference type="OMA" id="HEMANCT"/>
<dbReference type="PhylomeDB" id="O17552"/>
<dbReference type="eggNOG" id="ENOG502THGT">
    <property type="taxonomic scope" value="Eukaryota"/>
</dbReference>
<dbReference type="InParanoid" id="O17552"/>
<dbReference type="UCSC" id="BE10.3">
    <property type="organism name" value="c. elegans"/>
</dbReference>
<dbReference type="InterPro" id="IPR009497">
    <property type="entry name" value="Regulator_protein_PHA-1"/>
</dbReference>
<dbReference type="GeneID" id="182048"/>
<dbReference type="AGR" id="WB:WBGene00007211"/>
<dbReference type="STRING" id="6239.BE10.3.1"/>
<keyword evidence="2" id="KW-1185">Reference proteome</keyword>
<dbReference type="Reactome" id="R-CEL-975578">
    <property type="pathway name" value="Reactions specific to the complex N-glycan synthesis pathway"/>
</dbReference>
<evidence type="ECO:0000313" key="2">
    <source>
        <dbReference type="Proteomes" id="UP000001940"/>
    </source>
</evidence>
<accession>O17552</accession>
<evidence type="ECO:0000313" key="1">
    <source>
        <dbReference type="EMBL" id="CAB07545.2"/>
    </source>
</evidence>
<gene>
    <name evidence="1 3" type="ORF">BE10.3</name>
    <name evidence="1" type="ORF">CELE_BE10.3</name>
</gene>
<dbReference type="AlphaFoldDB" id="O17552"/>
<dbReference type="KEGG" id="cel:CELE_BE10.3"/>
<name>O17552_CAEEL</name>
<dbReference type="OrthoDB" id="5906500at2759"/>
<dbReference type="GO" id="GO:0046920">
    <property type="term" value="F:alpha-(1-&gt;3)-fucosyltransferase activity"/>
    <property type="evidence" value="ECO:0000318"/>
    <property type="project" value="GO_Central"/>
</dbReference>
<organism evidence="1 2">
    <name type="scientific">Caenorhabditis elegans</name>
    <dbReference type="NCBI Taxonomy" id="6239"/>
    <lineage>
        <taxon>Eukaryota</taxon>
        <taxon>Metazoa</taxon>
        <taxon>Ecdysozoa</taxon>
        <taxon>Nematoda</taxon>
        <taxon>Chromadorea</taxon>
        <taxon>Rhabditida</taxon>
        <taxon>Rhabditina</taxon>
        <taxon>Rhabditomorpha</taxon>
        <taxon>Rhabditoidea</taxon>
        <taxon>Rhabditidae</taxon>
        <taxon>Peloderinae</taxon>
        <taxon>Caenorhabditis</taxon>
    </lineage>
</organism>
<dbReference type="HOGENOM" id="CLU_507386_0_0_1"/>
<protein>
    <submittedName>
        <fullName evidence="1">FTH domain-containing protein</fullName>
    </submittedName>
</protein>
<dbReference type="EMBL" id="BX284603">
    <property type="protein sequence ID" value="CAB07545.2"/>
    <property type="molecule type" value="Genomic_DNA"/>
</dbReference>
<dbReference type="WormBase" id="BE10.3">
    <property type="protein sequence ID" value="CE45357"/>
    <property type="gene ID" value="WBGene00007211"/>
</dbReference>
<dbReference type="FunCoup" id="O17552">
    <property type="interactions" value="226"/>
</dbReference>
<proteinExistence type="predicted"/>